<feature type="region of interest" description="Disordered" evidence="1">
    <location>
        <begin position="1"/>
        <end position="126"/>
    </location>
</feature>
<keyword evidence="2" id="KW-1185">Reference proteome</keyword>
<feature type="compositionally biased region" description="Polar residues" evidence="1">
    <location>
        <begin position="18"/>
        <end position="30"/>
    </location>
</feature>
<evidence type="ECO:0000313" key="2">
    <source>
        <dbReference type="Proteomes" id="UP000887540"/>
    </source>
</evidence>
<organism evidence="2 3">
    <name type="scientific">Acrobeloides nanus</name>
    <dbReference type="NCBI Taxonomy" id="290746"/>
    <lineage>
        <taxon>Eukaryota</taxon>
        <taxon>Metazoa</taxon>
        <taxon>Ecdysozoa</taxon>
        <taxon>Nematoda</taxon>
        <taxon>Chromadorea</taxon>
        <taxon>Rhabditida</taxon>
        <taxon>Tylenchina</taxon>
        <taxon>Cephalobomorpha</taxon>
        <taxon>Cephaloboidea</taxon>
        <taxon>Cephalobidae</taxon>
        <taxon>Acrobeloides</taxon>
    </lineage>
</organism>
<evidence type="ECO:0000256" key="1">
    <source>
        <dbReference type="SAM" id="MobiDB-lite"/>
    </source>
</evidence>
<sequence length="337" mass="37249">MTNSESQPIITAPRTENGKSGISRSFAENRSSNDKQMRRKSAGNALLKLFRSREGSPEKPSLRVADEEEAYKRNLEEDTRAKNFSENIMYPGPHSSPQMRRNPPPPYRDPRLAYQQQPPSHPPQPHFHQRMYSANETSNSQNYNGKDAFLRYERHRYSGGRLPSAITSIPITYHSHRGRPSGAPTYPTAQPSFPIDEGNRNVPSYQNPLVDREQFATNNTDYYDAFNAWFAYSGRVGSGQSAIAASTAASLSSGSGRSAFSAVNQTRAPPHFNPYSSIQAIEGNGNAYVGNPAAPARQPPATAAIGQAYRYPPPQGAPTKFATGNQNVHVQLPIHRF</sequence>
<dbReference type="WBParaSite" id="ACRNAN_scaffold3366.g16199.t1">
    <property type="protein sequence ID" value="ACRNAN_scaffold3366.g16199.t1"/>
    <property type="gene ID" value="ACRNAN_scaffold3366.g16199"/>
</dbReference>
<protein>
    <submittedName>
        <fullName evidence="3">Uncharacterized protein</fullName>
    </submittedName>
</protein>
<dbReference type="AlphaFoldDB" id="A0A914DNL1"/>
<name>A0A914DNL1_9BILA</name>
<dbReference type="Proteomes" id="UP000887540">
    <property type="component" value="Unplaced"/>
</dbReference>
<reference evidence="3" key="1">
    <citation type="submission" date="2022-11" db="UniProtKB">
        <authorList>
            <consortium name="WormBaseParasite"/>
        </authorList>
    </citation>
    <scope>IDENTIFICATION</scope>
</reference>
<accession>A0A914DNL1</accession>
<proteinExistence type="predicted"/>
<feature type="compositionally biased region" description="Basic and acidic residues" evidence="1">
    <location>
        <begin position="51"/>
        <end position="83"/>
    </location>
</feature>
<evidence type="ECO:0000313" key="3">
    <source>
        <dbReference type="WBParaSite" id="ACRNAN_scaffold3366.g16199.t1"/>
    </source>
</evidence>